<dbReference type="GO" id="GO:0030288">
    <property type="term" value="C:outer membrane-bounded periplasmic space"/>
    <property type="evidence" value="ECO:0007669"/>
    <property type="project" value="TreeGrafter"/>
</dbReference>
<dbReference type="PANTHER" id="PTHR30032:SF4">
    <property type="entry name" value="AMIDASE ENHANCER"/>
    <property type="match status" value="1"/>
</dbReference>
<dbReference type="RefSeq" id="WP_023355664.1">
    <property type="nucleotide sequence ID" value="NZ_KI535370.1"/>
</dbReference>
<evidence type="ECO:0000259" key="1">
    <source>
        <dbReference type="Pfam" id="PF08486"/>
    </source>
</evidence>
<evidence type="ECO:0000313" key="2">
    <source>
        <dbReference type="EMBL" id="ESL02002.1"/>
    </source>
</evidence>
<dbReference type="Pfam" id="PF08486">
    <property type="entry name" value="SpoIID"/>
    <property type="match status" value="1"/>
</dbReference>
<dbReference type="InterPro" id="IPR013486">
    <property type="entry name" value="SpoIID/LytB"/>
</dbReference>
<sequence length="493" mass="54307">MKKRIIVKLLIFIFVFEAVFYKDSQFSNAAVSEGQNMVRVGLTKEYFNKTSVRLDNQAVKIGFSKENTYYPTDVLRGDKGISISRAYGNYNVYGGSFPSFAKAASEAASLRASQKSLTVVPALVGLDRNNRGVWKLYDVYTADTAIKTNDVYSVTSTNKSSKYLLAVTTGSSKFLVDVAEADANPQFEAVNKAEGVSVEGENRYRGRIEIGTYGKSGVTPVNVVNLEEYIRGSVPMEMSHSWHASALKAQAVCARSFGAAVSGFGSDSDIKKGYKLTNTISHQSYEGMKVETKETDKAVKDTENEFVTYKNRVVKTTYFSTSGGYTESSENVWGGKKPWLRAVPDPYENKPEKKPWTVSFTKFQLSSLLGSYAVNQGKSLGSIEELRVTRRSKSGRALSLLVKGSNGRLILRKQEIRKAFNLYSTKINVYASSDFVRSLSSDKKSKVKGDFIFTGSGYGHGVGLSQSGARGMAEAGYGYKKIIMHYFTGVEVH</sequence>
<evidence type="ECO:0000313" key="3">
    <source>
        <dbReference type="Proteomes" id="UP000018227"/>
    </source>
</evidence>
<feature type="domain" description="Sporulation stage II protein D amidase enhancer LytB N-terminal" evidence="1">
    <location>
        <begin position="216"/>
        <end position="309"/>
    </location>
</feature>
<protein>
    <submittedName>
        <fullName evidence="2">SpoIID/LytB domain protein</fullName>
    </submittedName>
</protein>
<dbReference type="NCBIfam" id="TIGR02669">
    <property type="entry name" value="SpoIID_LytB"/>
    <property type="match status" value="1"/>
</dbReference>
<name>V2Y1P6_9FIRM</name>
<dbReference type="PANTHER" id="PTHR30032">
    <property type="entry name" value="N-ACETYLMURAMOYL-L-ALANINE AMIDASE-RELATED"/>
    <property type="match status" value="1"/>
</dbReference>
<proteinExistence type="predicted"/>
<keyword evidence="3" id="KW-1185">Reference proteome</keyword>
<dbReference type="GO" id="GO:0030435">
    <property type="term" value="P:sporulation resulting in formation of a cellular spore"/>
    <property type="evidence" value="ECO:0007669"/>
    <property type="project" value="InterPro"/>
</dbReference>
<accession>V2Y1P6</accession>
<comment type="caution">
    <text evidence="2">The sequence shown here is derived from an EMBL/GenBank/DDBJ whole genome shotgun (WGS) entry which is preliminary data.</text>
</comment>
<dbReference type="InterPro" id="IPR013693">
    <property type="entry name" value="SpoIID/LytB_N"/>
</dbReference>
<dbReference type="OrthoDB" id="9794671at2"/>
<dbReference type="InterPro" id="IPR051922">
    <property type="entry name" value="Bact_Sporulation_Assoc"/>
</dbReference>
<dbReference type="STRING" id="592026.GCWU0000282_002821"/>
<dbReference type="eggNOG" id="COG2385">
    <property type="taxonomic scope" value="Bacteria"/>
</dbReference>
<organism evidence="2 3">
    <name type="scientific">Catonella morbi ATCC 51271</name>
    <dbReference type="NCBI Taxonomy" id="592026"/>
    <lineage>
        <taxon>Bacteria</taxon>
        <taxon>Bacillati</taxon>
        <taxon>Bacillota</taxon>
        <taxon>Clostridia</taxon>
        <taxon>Lachnospirales</taxon>
        <taxon>Lachnospiraceae</taxon>
        <taxon>Catonella</taxon>
    </lineage>
</organism>
<dbReference type="AlphaFoldDB" id="V2Y1P6"/>
<reference evidence="2 3" key="1">
    <citation type="submission" date="2013-06" db="EMBL/GenBank/DDBJ databases">
        <authorList>
            <person name="Weinstock G."/>
            <person name="Sodergren E."/>
            <person name="Clifton S."/>
            <person name="Fulton L."/>
            <person name="Fulton B."/>
            <person name="Courtney L."/>
            <person name="Fronick C."/>
            <person name="Harrison M."/>
            <person name="Strong C."/>
            <person name="Farmer C."/>
            <person name="Delahaunty K."/>
            <person name="Markovic C."/>
            <person name="Hall O."/>
            <person name="Minx P."/>
            <person name="Tomlinson C."/>
            <person name="Mitreva M."/>
            <person name="Nelson J."/>
            <person name="Hou S."/>
            <person name="Wollam A."/>
            <person name="Pepin K.H."/>
            <person name="Johnson M."/>
            <person name="Bhonagiri V."/>
            <person name="Nash W.E."/>
            <person name="Warren W."/>
            <person name="Chinwalla A."/>
            <person name="Mardis E.R."/>
            <person name="Wilson R.K."/>
        </authorList>
    </citation>
    <scope>NUCLEOTIDE SEQUENCE [LARGE SCALE GENOMIC DNA]</scope>
    <source>
        <strain evidence="2 3">ATCC 51271</strain>
    </source>
</reference>
<dbReference type="HOGENOM" id="CLU_021203_3_0_9"/>
<dbReference type="EMBL" id="ACIL03000017">
    <property type="protein sequence ID" value="ESL02002.1"/>
    <property type="molecule type" value="Genomic_DNA"/>
</dbReference>
<gene>
    <name evidence="2" type="ORF">GCWU0000282_002821</name>
</gene>
<dbReference type="Proteomes" id="UP000018227">
    <property type="component" value="Unassembled WGS sequence"/>
</dbReference>